<protein>
    <submittedName>
        <fullName evidence="1">Uncharacterized protein</fullName>
    </submittedName>
</protein>
<dbReference type="InParanoid" id="A0A068TY58"/>
<gene>
    <name evidence="1" type="ORF">GSCOC_T00034497001</name>
</gene>
<dbReference type="EMBL" id="HG739090">
    <property type="protein sequence ID" value="CDP01012.1"/>
    <property type="molecule type" value="Genomic_DNA"/>
</dbReference>
<organism evidence="1 2">
    <name type="scientific">Coffea canephora</name>
    <name type="common">Robusta coffee</name>
    <dbReference type="NCBI Taxonomy" id="49390"/>
    <lineage>
        <taxon>Eukaryota</taxon>
        <taxon>Viridiplantae</taxon>
        <taxon>Streptophyta</taxon>
        <taxon>Embryophyta</taxon>
        <taxon>Tracheophyta</taxon>
        <taxon>Spermatophyta</taxon>
        <taxon>Magnoliopsida</taxon>
        <taxon>eudicotyledons</taxon>
        <taxon>Gunneridae</taxon>
        <taxon>Pentapetalae</taxon>
        <taxon>asterids</taxon>
        <taxon>lamiids</taxon>
        <taxon>Gentianales</taxon>
        <taxon>Rubiaceae</taxon>
        <taxon>Ixoroideae</taxon>
        <taxon>Gardenieae complex</taxon>
        <taxon>Bertiereae - Coffeeae clade</taxon>
        <taxon>Coffeeae</taxon>
        <taxon>Coffea</taxon>
    </lineage>
</organism>
<keyword evidence="2" id="KW-1185">Reference proteome</keyword>
<name>A0A068TY58_COFCA</name>
<dbReference type="Gramene" id="CDP01012">
    <property type="protein sequence ID" value="CDP01012"/>
    <property type="gene ID" value="GSCOC_T00034497001"/>
</dbReference>
<accession>A0A068TY58</accession>
<sequence length="98" mass="11159">MIQCSDLPLEASTCFTITNKYKLYKSVTSKKALSSHYLQAKRFQMSSKKTKVHYHLTMELLTMQTIKPKLLNCCFLSKLSNIEAKMKLHGGCSYSMGV</sequence>
<dbReference type="AlphaFoldDB" id="A0A068TY58"/>
<evidence type="ECO:0000313" key="2">
    <source>
        <dbReference type="Proteomes" id="UP000295252"/>
    </source>
</evidence>
<reference evidence="2" key="1">
    <citation type="journal article" date="2014" name="Science">
        <title>The coffee genome provides insight into the convergent evolution of caffeine biosynthesis.</title>
        <authorList>
            <person name="Denoeud F."/>
            <person name="Carretero-Paulet L."/>
            <person name="Dereeper A."/>
            <person name="Droc G."/>
            <person name="Guyot R."/>
            <person name="Pietrella M."/>
            <person name="Zheng C."/>
            <person name="Alberti A."/>
            <person name="Anthony F."/>
            <person name="Aprea G."/>
            <person name="Aury J.M."/>
            <person name="Bento P."/>
            <person name="Bernard M."/>
            <person name="Bocs S."/>
            <person name="Campa C."/>
            <person name="Cenci A."/>
            <person name="Combes M.C."/>
            <person name="Crouzillat D."/>
            <person name="Da Silva C."/>
            <person name="Daddiego L."/>
            <person name="De Bellis F."/>
            <person name="Dussert S."/>
            <person name="Garsmeur O."/>
            <person name="Gayraud T."/>
            <person name="Guignon V."/>
            <person name="Jahn K."/>
            <person name="Jamilloux V."/>
            <person name="Joet T."/>
            <person name="Labadie K."/>
            <person name="Lan T."/>
            <person name="Leclercq J."/>
            <person name="Lepelley M."/>
            <person name="Leroy T."/>
            <person name="Li L.T."/>
            <person name="Librado P."/>
            <person name="Lopez L."/>
            <person name="Munoz A."/>
            <person name="Noel B."/>
            <person name="Pallavicini A."/>
            <person name="Perrotta G."/>
            <person name="Poncet V."/>
            <person name="Pot D."/>
            <person name="Priyono X."/>
            <person name="Rigoreau M."/>
            <person name="Rouard M."/>
            <person name="Rozas J."/>
            <person name="Tranchant-Dubreuil C."/>
            <person name="VanBuren R."/>
            <person name="Zhang Q."/>
            <person name="Andrade A.C."/>
            <person name="Argout X."/>
            <person name="Bertrand B."/>
            <person name="de Kochko A."/>
            <person name="Graziosi G."/>
            <person name="Henry R.J."/>
            <person name="Jayarama X."/>
            <person name="Ming R."/>
            <person name="Nagai C."/>
            <person name="Rounsley S."/>
            <person name="Sankoff D."/>
            <person name="Giuliano G."/>
            <person name="Albert V.A."/>
            <person name="Wincker P."/>
            <person name="Lashermes P."/>
        </authorList>
    </citation>
    <scope>NUCLEOTIDE SEQUENCE [LARGE SCALE GENOMIC DNA]</scope>
    <source>
        <strain evidence="2">cv. DH200-94</strain>
    </source>
</reference>
<dbReference type="Proteomes" id="UP000295252">
    <property type="component" value="Chromosome II"/>
</dbReference>
<evidence type="ECO:0000313" key="1">
    <source>
        <dbReference type="EMBL" id="CDP01012.1"/>
    </source>
</evidence>
<proteinExistence type="predicted"/>